<dbReference type="EMBL" id="CAFBOF010000004">
    <property type="protein sequence ID" value="CAB4970760.1"/>
    <property type="molecule type" value="Genomic_DNA"/>
</dbReference>
<organism evidence="2">
    <name type="scientific">freshwater metagenome</name>
    <dbReference type="NCBI Taxonomy" id="449393"/>
    <lineage>
        <taxon>unclassified sequences</taxon>
        <taxon>metagenomes</taxon>
        <taxon>ecological metagenomes</taxon>
    </lineage>
</organism>
<dbReference type="InterPro" id="IPR003749">
    <property type="entry name" value="ThiS/MoaD-like"/>
</dbReference>
<evidence type="ECO:0000313" key="4">
    <source>
        <dbReference type="EMBL" id="CAB5015659.1"/>
    </source>
</evidence>
<dbReference type="EMBL" id="CAFBMM010000014">
    <property type="protein sequence ID" value="CAB4901161.1"/>
    <property type="molecule type" value="Genomic_DNA"/>
</dbReference>
<dbReference type="AlphaFoldDB" id="A0A6J7FZP2"/>
<dbReference type="EMBL" id="CAFBPQ010000005">
    <property type="protein sequence ID" value="CAB5015659.1"/>
    <property type="molecule type" value="Genomic_DNA"/>
</dbReference>
<evidence type="ECO:0000313" key="1">
    <source>
        <dbReference type="EMBL" id="CAB4736398.1"/>
    </source>
</evidence>
<name>A0A6J7FZP2_9ZZZZ</name>
<sequence>MAVEVKIPTVMRASADGQASVDGNGLTVREIFSDLVNRYPGLKANLLDQEGNLHKFVNVYRDDDDIRYLEGLDTSVPEGAVVSILPAVAGG</sequence>
<gene>
    <name evidence="1" type="ORF">UFOPK2683_01610</name>
    <name evidence="2" type="ORF">UFOPK3605_00485</name>
    <name evidence="3" type="ORF">UFOPK3897_00408</name>
    <name evidence="4" type="ORF">UFOPK4121_00317</name>
</gene>
<dbReference type="SUPFAM" id="SSF54285">
    <property type="entry name" value="MoaD/ThiS"/>
    <property type="match status" value="1"/>
</dbReference>
<dbReference type="PANTHER" id="PTHR38031:SF1">
    <property type="entry name" value="SULFUR CARRIER PROTEIN CYSO"/>
    <property type="match status" value="1"/>
</dbReference>
<accession>A0A6J7FZP2</accession>
<dbReference type="Gene3D" id="3.10.20.30">
    <property type="match status" value="1"/>
</dbReference>
<dbReference type="InterPro" id="IPR052045">
    <property type="entry name" value="Sulfur_Carrier/Prot_Modifier"/>
</dbReference>
<dbReference type="InterPro" id="IPR016155">
    <property type="entry name" value="Mopterin_synth/thiamin_S_b"/>
</dbReference>
<dbReference type="EMBL" id="CAEZYK010000140">
    <property type="protein sequence ID" value="CAB4736398.1"/>
    <property type="molecule type" value="Genomic_DNA"/>
</dbReference>
<evidence type="ECO:0000313" key="3">
    <source>
        <dbReference type="EMBL" id="CAB4970760.1"/>
    </source>
</evidence>
<dbReference type="InterPro" id="IPR012675">
    <property type="entry name" value="Beta-grasp_dom_sf"/>
</dbReference>
<dbReference type="Pfam" id="PF02597">
    <property type="entry name" value="ThiS"/>
    <property type="match status" value="1"/>
</dbReference>
<reference evidence="2" key="1">
    <citation type="submission" date="2020-05" db="EMBL/GenBank/DDBJ databases">
        <authorList>
            <person name="Chiriac C."/>
            <person name="Salcher M."/>
            <person name="Ghai R."/>
            <person name="Kavagutti S V."/>
        </authorList>
    </citation>
    <scope>NUCLEOTIDE SEQUENCE</scope>
</reference>
<evidence type="ECO:0000313" key="2">
    <source>
        <dbReference type="EMBL" id="CAB4901161.1"/>
    </source>
</evidence>
<proteinExistence type="predicted"/>
<protein>
    <submittedName>
        <fullName evidence="2">Unannotated protein</fullName>
    </submittedName>
</protein>
<dbReference type="PANTHER" id="PTHR38031">
    <property type="entry name" value="SULFUR CARRIER PROTEIN SLR0821-RELATED"/>
    <property type="match status" value="1"/>
</dbReference>